<dbReference type="InterPro" id="IPR009387">
    <property type="entry name" value="HigB-2"/>
</dbReference>
<dbReference type="Proteomes" id="UP001213691">
    <property type="component" value="Unassembled WGS sequence"/>
</dbReference>
<keyword evidence="2" id="KW-1185">Reference proteome</keyword>
<sequence length="125" mass="13973">MGRIFKTPDFTSWAKDESVDDSALLTAVQEIENGLIDAKLGGNVIKKRIARTDQGKSGGFRTIIAFKVDDKSFFMFGFSKNEKANISAKEKTALKIMAKELLAYDNKQLAKALKHKALFEVIRDE</sequence>
<dbReference type="PIRSF" id="PIRSF018634">
    <property type="entry name" value="UCP018634"/>
    <property type="match status" value="1"/>
</dbReference>
<evidence type="ECO:0000313" key="1">
    <source>
        <dbReference type="EMBL" id="MDD8060276.1"/>
    </source>
</evidence>
<accession>A0ABT5TNU0</accession>
<evidence type="ECO:0000313" key="2">
    <source>
        <dbReference type="Proteomes" id="UP001213691"/>
    </source>
</evidence>
<name>A0ABT5TNU0_9GAMM</name>
<protein>
    <submittedName>
        <fullName evidence="1">Type II toxin-antitoxin system RelE/ParE family toxin</fullName>
    </submittedName>
</protein>
<dbReference type="Pfam" id="PF06296">
    <property type="entry name" value="RelE"/>
    <property type="match status" value="1"/>
</dbReference>
<proteinExistence type="predicted"/>
<dbReference type="RefSeq" id="WP_238103126.1">
    <property type="nucleotide sequence ID" value="NZ_JAQQPZ010000013.1"/>
</dbReference>
<gene>
    <name evidence="1" type="ORF">PQR79_14380</name>
</gene>
<dbReference type="EMBL" id="JAQQPZ010000013">
    <property type="protein sequence ID" value="MDD8060276.1"/>
    <property type="molecule type" value="Genomic_DNA"/>
</dbReference>
<reference evidence="1 2" key="1">
    <citation type="submission" date="2023-02" db="EMBL/GenBank/DDBJ databases">
        <title>Genome sequence of Shewanella metallivivens ER-Te-42B-Light, sp. nov., enriched from sulfide tube worms (Riftia pachyptila) isolated from Explorer Ridge in the Pacific Ocean.</title>
        <authorList>
            <person name="Maltman C."/>
            <person name="Kuzyk S.B."/>
            <person name="Kyndt J.A."/>
            <person name="Yurkov V."/>
        </authorList>
    </citation>
    <scope>NUCLEOTIDE SEQUENCE [LARGE SCALE GENOMIC DNA]</scope>
    <source>
        <strain evidence="1 2">ER-Te-42B-Light</strain>
    </source>
</reference>
<organism evidence="1 2">
    <name type="scientific">Shewanella metallivivens</name>
    <dbReference type="NCBI Taxonomy" id="2872342"/>
    <lineage>
        <taxon>Bacteria</taxon>
        <taxon>Pseudomonadati</taxon>
        <taxon>Pseudomonadota</taxon>
        <taxon>Gammaproteobacteria</taxon>
        <taxon>Alteromonadales</taxon>
        <taxon>Shewanellaceae</taxon>
        <taxon>Shewanella</taxon>
    </lineage>
</organism>
<comment type="caution">
    <text evidence="1">The sequence shown here is derived from an EMBL/GenBank/DDBJ whole genome shotgun (WGS) entry which is preliminary data.</text>
</comment>